<dbReference type="InterPro" id="IPR000700">
    <property type="entry name" value="PAS-assoc_C"/>
</dbReference>
<proteinExistence type="predicted"/>
<dbReference type="Gene3D" id="3.30.450.20">
    <property type="entry name" value="PAS domain"/>
    <property type="match status" value="2"/>
</dbReference>
<evidence type="ECO:0000256" key="1">
    <source>
        <dbReference type="ARBA" id="ARBA00023015"/>
    </source>
</evidence>
<dbReference type="AlphaFoldDB" id="A0A6C2D4F2"/>
<dbReference type="FunFam" id="3.30.70.270:FF:000001">
    <property type="entry name" value="Diguanylate cyclase domain protein"/>
    <property type="match status" value="1"/>
</dbReference>
<dbReference type="PANTHER" id="PTHR44757">
    <property type="entry name" value="DIGUANYLATE CYCLASE DGCP"/>
    <property type="match status" value="1"/>
</dbReference>
<dbReference type="Gene3D" id="2.60.120.10">
    <property type="entry name" value="Jelly Rolls"/>
    <property type="match status" value="1"/>
</dbReference>
<evidence type="ECO:0000313" key="9">
    <source>
        <dbReference type="Proteomes" id="UP000389128"/>
    </source>
</evidence>
<dbReference type="InterPro" id="IPR036390">
    <property type="entry name" value="WH_DNA-bd_sf"/>
</dbReference>
<dbReference type="Gene3D" id="3.30.70.270">
    <property type="match status" value="1"/>
</dbReference>
<keyword evidence="2" id="KW-0238">DNA-binding</keyword>
<evidence type="ECO:0000259" key="7">
    <source>
        <dbReference type="PROSITE" id="PS51063"/>
    </source>
</evidence>
<dbReference type="NCBIfam" id="TIGR00254">
    <property type="entry name" value="GGDEF"/>
    <property type="match status" value="1"/>
</dbReference>
<dbReference type="OrthoDB" id="9813903at2"/>
<dbReference type="Pfam" id="PF00027">
    <property type="entry name" value="cNMP_binding"/>
    <property type="match status" value="1"/>
</dbReference>
<dbReference type="InterPro" id="IPR035965">
    <property type="entry name" value="PAS-like_dom_sf"/>
</dbReference>
<dbReference type="InterPro" id="IPR012318">
    <property type="entry name" value="HTH_CRP"/>
</dbReference>
<dbReference type="SMART" id="SM00091">
    <property type="entry name" value="PAS"/>
    <property type="match status" value="2"/>
</dbReference>
<evidence type="ECO:0000259" key="4">
    <source>
        <dbReference type="PROSITE" id="PS50042"/>
    </source>
</evidence>
<evidence type="ECO:0000259" key="6">
    <source>
        <dbReference type="PROSITE" id="PS50887"/>
    </source>
</evidence>
<dbReference type="SMART" id="SM00419">
    <property type="entry name" value="HTH_CRP"/>
    <property type="match status" value="1"/>
</dbReference>
<organism evidence="8 9">
    <name type="scientific">Zoogloea oleivorans</name>
    <dbReference type="NCBI Taxonomy" id="1552750"/>
    <lineage>
        <taxon>Bacteria</taxon>
        <taxon>Pseudomonadati</taxon>
        <taxon>Pseudomonadota</taxon>
        <taxon>Betaproteobacteria</taxon>
        <taxon>Rhodocyclales</taxon>
        <taxon>Zoogloeaceae</taxon>
        <taxon>Zoogloea</taxon>
    </lineage>
</organism>
<keyword evidence="9" id="KW-1185">Reference proteome</keyword>
<dbReference type="InterPro" id="IPR000595">
    <property type="entry name" value="cNMP-bd_dom"/>
</dbReference>
<dbReference type="GO" id="GO:0003677">
    <property type="term" value="F:DNA binding"/>
    <property type="evidence" value="ECO:0007669"/>
    <property type="project" value="UniProtKB-KW"/>
</dbReference>
<sequence length="701" mass="77988">MFDETPCLNPEEIAMAGEWVNSPRMNRILACLPVEEYGRHVDAMEFVLLKRGEVLFDCGDKPAFVYFPTSSLISLTSTTESGSSAELAMTGNDGLVGTTLILGGKCATHKAVVQSAGGAYRLRADAMRFELGQGGHLLQLSLRYIHALMTQMAQSLVCNRHHSLDQRLCRWLLLYLDRQPGDKLLVTHQLIAHMLGVRREAVTEAAGKLQAAGLIQYSRGYMVVINRPGLEARVCECYRAVKTEYERLFDEMPEPAPARGHPPGPTSLRHAYEDAQAMLRKYTDIYNFAPVGYFTLNASRAILKLNLAGAILLGIKHSQCGQHRFDAFVKPEYLADLQQFQAEVLGGKCRGNCEVVLTATDKRPEALVRIEAAPDDNGRELHMVVIDITAEKTLHEREQYQRALLDNCPFMVWLKDKESRFLAVNAPFAHTFGWPSAEALEGRTDYDLTSRELADAYRADDRAVMASGEKRSFEEQIEMNGALRWFETFKSPVVVDGRNIGTVGFSRDITERRRMEAELRSLAATDSLTQLANRRHFLARLEETHADLLRDADHPVAVLMFDLDHFKSINDSLGHAAGDAVLRLFSSLLRDELRAGDLAGRIGGEEFAVLLTRSNPDAAAAFAERIRRKVAETSILMDQRRIAITVSIGIALMLAEDTTAEQALGRADDALYRAKAEGRNRIALAETPPPQQVFRGVQAAM</sequence>
<dbReference type="InterPro" id="IPR036388">
    <property type="entry name" value="WH-like_DNA-bd_sf"/>
</dbReference>
<dbReference type="CDD" id="cd01949">
    <property type="entry name" value="GGDEF"/>
    <property type="match status" value="1"/>
</dbReference>
<dbReference type="Pfam" id="PF00990">
    <property type="entry name" value="GGDEF"/>
    <property type="match status" value="1"/>
</dbReference>
<dbReference type="InterPro" id="IPR029787">
    <property type="entry name" value="Nucleotide_cyclase"/>
</dbReference>
<name>A0A6C2D4F2_9RHOO</name>
<gene>
    <name evidence="8" type="ORF">ETQ85_05425</name>
</gene>
<dbReference type="InterPro" id="IPR000160">
    <property type="entry name" value="GGDEF_dom"/>
</dbReference>
<feature type="domain" description="GGDEF" evidence="6">
    <location>
        <begin position="554"/>
        <end position="687"/>
    </location>
</feature>
<accession>A0A6C2D4F2</accession>
<dbReference type="EMBL" id="SDKK01000004">
    <property type="protein sequence ID" value="TYC60841.1"/>
    <property type="molecule type" value="Genomic_DNA"/>
</dbReference>
<feature type="domain" description="HTH crp-type" evidence="7">
    <location>
        <begin position="162"/>
        <end position="228"/>
    </location>
</feature>
<dbReference type="SMART" id="SM00267">
    <property type="entry name" value="GGDEF"/>
    <property type="match status" value="1"/>
</dbReference>
<dbReference type="InterPro" id="IPR018490">
    <property type="entry name" value="cNMP-bd_dom_sf"/>
</dbReference>
<evidence type="ECO:0000256" key="2">
    <source>
        <dbReference type="ARBA" id="ARBA00023125"/>
    </source>
</evidence>
<dbReference type="Pfam" id="PF08448">
    <property type="entry name" value="PAS_4"/>
    <property type="match status" value="1"/>
</dbReference>
<dbReference type="Proteomes" id="UP000389128">
    <property type="component" value="Unassembled WGS sequence"/>
</dbReference>
<dbReference type="PROSITE" id="PS50042">
    <property type="entry name" value="CNMP_BINDING_3"/>
    <property type="match status" value="1"/>
</dbReference>
<dbReference type="InterPro" id="IPR043128">
    <property type="entry name" value="Rev_trsase/Diguanyl_cyclase"/>
</dbReference>
<dbReference type="Gene3D" id="1.10.10.10">
    <property type="entry name" value="Winged helix-like DNA-binding domain superfamily/Winged helix DNA-binding domain"/>
    <property type="match status" value="1"/>
</dbReference>
<dbReference type="GO" id="GO:0003824">
    <property type="term" value="F:catalytic activity"/>
    <property type="evidence" value="ECO:0007669"/>
    <property type="project" value="UniProtKB-ARBA"/>
</dbReference>
<dbReference type="SUPFAM" id="SSF46785">
    <property type="entry name" value="Winged helix' DNA-binding domain"/>
    <property type="match status" value="1"/>
</dbReference>
<protein>
    <submittedName>
        <fullName evidence="8">Diguanylate cyclase</fullName>
    </submittedName>
</protein>
<dbReference type="CDD" id="cd00130">
    <property type="entry name" value="PAS"/>
    <property type="match status" value="1"/>
</dbReference>
<evidence type="ECO:0000259" key="5">
    <source>
        <dbReference type="PROSITE" id="PS50113"/>
    </source>
</evidence>
<dbReference type="PROSITE" id="PS51063">
    <property type="entry name" value="HTH_CRP_2"/>
    <property type="match status" value="1"/>
</dbReference>
<dbReference type="NCBIfam" id="TIGR00229">
    <property type="entry name" value="sensory_box"/>
    <property type="match status" value="1"/>
</dbReference>
<dbReference type="InterPro" id="IPR013656">
    <property type="entry name" value="PAS_4"/>
</dbReference>
<dbReference type="PANTHER" id="PTHR44757:SF2">
    <property type="entry name" value="BIOFILM ARCHITECTURE MAINTENANCE PROTEIN MBAA"/>
    <property type="match status" value="1"/>
</dbReference>
<keyword evidence="1" id="KW-0805">Transcription regulation</keyword>
<feature type="domain" description="Cyclic nucleotide-binding" evidence="4">
    <location>
        <begin position="28"/>
        <end position="130"/>
    </location>
</feature>
<keyword evidence="3" id="KW-0804">Transcription</keyword>
<feature type="domain" description="PAC" evidence="5">
    <location>
        <begin position="466"/>
        <end position="521"/>
    </location>
</feature>
<reference evidence="8 9" key="1">
    <citation type="submission" date="2019-01" db="EMBL/GenBank/DDBJ databases">
        <title>Zoogloea oleivorans genome sequencing and assembly.</title>
        <authorList>
            <person name="Tancsics A."/>
            <person name="Farkas M."/>
            <person name="Kriszt B."/>
            <person name="Maroti G."/>
            <person name="Horvath B."/>
        </authorList>
    </citation>
    <scope>NUCLEOTIDE SEQUENCE [LARGE SCALE GENOMIC DNA]</scope>
    <source>
        <strain evidence="8 9">Buc</strain>
    </source>
</reference>
<dbReference type="InterPro" id="IPR052155">
    <property type="entry name" value="Biofilm_reg_signaling"/>
</dbReference>
<dbReference type="PROSITE" id="PS50113">
    <property type="entry name" value="PAC"/>
    <property type="match status" value="1"/>
</dbReference>
<dbReference type="GO" id="GO:0006355">
    <property type="term" value="P:regulation of DNA-templated transcription"/>
    <property type="evidence" value="ECO:0007669"/>
    <property type="project" value="InterPro"/>
</dbReference>
<comment type="caution">
    <text evidence="8">The sequence shown here is derived from an EMBL/GenBank/DDBJ whole genome shotgun (WGS) entry which is preliminary data.</text>
</comment>
<dbReference type="InterPro" id="IPR000014">
    <property type="entry name" value="PAS"/>
</dbReference>
<dbReference type="SUPFAM" id="SSF55073">
    <property type="entry name" value="Nucleotide cyclase"/>
    <property type="match status" value="1"/>
</dbReference>
<evidence type="ECO:0000256" key="3">
    <source>
        <dbReference type="ARBA" id="ARBA00023163"/>
    </source>
</evidence>
<dbReference type="RefSeq" id="WP_148578043.1">
    <property type="nucleotide sequence ID" value="NZ_SDKK01000004.1"/>
</dbReference>
<dbReference type="SMART" id="SM00100">
    <property type="entry name" value="cNMP"/>
    <property type="match status" value="1"/>
</dbReference>
<evidence type="ECO:0000313" key="8">
    <source>
        <dbReference type="EMBL" id="TYC60841.1"/>
    </source>
</evidence>
<dbReference type="SUPFAM" id="SSF51206">
    <property type="entry name" value="cAMP-binding domain-like"/>
    <property type="match status" value="1"/>
</dbReference>
<dbReference type="InterPro" id="IPR014710">
    <property type="entry name" value="RmlC-like_jellyroll"/>
</dbReference>
<dbReference type="PROSITE" id="PS50887">
    <property type="entry name" value="GGDEF"/>
    <property type="match status" value="1"/>
</dbReference>
<dbReference type="Pfam" id="PF13545">
    <property type="entry name" value="HTH_Crp_2"/>
    <property type="match status" value="1"/>
</dbReference>
<dbReference type="SUPFAM" id="SSF55785">
    <property type="entry name" value="PYP-like sensor domain (PAS domain)"/>
    <property type="match status" value="2"/>
</dbReference>